<dbReference type="GO" id="GO:0003729">
    <property type="term" value="F:mRNA binding"/>
    <property type="evidence" value="ECO:0007669"/>
    <property type="project" value="InterPro"/>
</dbReference>
<dbReference type="EMBL" id="QPHM01000001">
    <property type="protein sequence ID" value="RCU47489.1"/>
    <property type="molecule type" value="Genomic_DNA"/>
</dbReference>
<name>A0A368NDV4_9EURY</name>
<dbReference type="Proteomes" id="UP000252189">
    <property type="component" value="Unassembled WGS sequence"/>
</dbReference>
<dbReference type="AlphaFoldDB" id="A0A368NDV4"/>
<keyword evidence="2" id="KW-0540">Nuclease</keyword>
<keyword evidence="8" id="KW-1185">Reference proteome</keyword>
<keyword evidence="3" id="KW-0255">Endonuclease</keyword>
<reference evidence="7 8" key="1">
    <citation type="submission" date="2018-07" db="EMBL/GenBank/DDBJ databases">
        <title>Genome sequences of Haloplanus salinus JCM 18368T.</title>
        <authorList>
            <person name="Kim Y.B."/>
            <person name="Roh S.W."/>
        </authorList>
    </citation>
    <scope>NUCLEOTIDE SEQUENCE [LARGE SCALE GENOMIC DNA]</scope>
    <source>
        <strain evidence="7 8">JCM 18368</strain>
    </source>
</reference>
<keyword evidence="1" id="KW-1277">Toxin-antitoxin system</keyword>
<evidence type="ECO:0000256" key="2">
    <source>
        <dbReference type="ARBA" id="ARBA00022722"/>
    </source>
</evidence>
<dbReference type="SMR" id="A0A368NDV4"/>
<proteinExistence type="predicted"/>
<evidence type="ECO:0000256" key="5">
    <source>
        <dbReference type="ARBA" id="ARBA00022884"/>
    </source>
</evidence>
<comment type="caution">
    <text evidence="7">The sequence shown here is derived from an EMBL/GenBank/DDBJ whole genome shotgun (WGS) entry which is preliminary data.</text>
</comment>
<evidence type="ECO:0000256" key="4">
    <source>
        <dbReference type="ARBA" id="ARBA00022801"/>
    </source>
</evidence>
<keyword evidence="5" id="KW-0694">RNA-binding</keyword>
<dbReference type="RefSeq" id="WP_114449050.1">
    <property type="nucleotide sequence ID" value="NZ_QPHM01000001.1"/>
</dbReference>
<evidence type="ECO:0000313" key="7">
    <source>
        <dbReference type="EMBL" id="RCU47489.1"/>
    </source>
</evidence>
<gene>
    <name evidence="7" type="ORF">DU504_09380</name>
</gene>
<evidence type="ECO:0000313" key="8">
    <source>
        <dbReference type="Proteomes" id="UP000252189"/>
    </source>
</evidence>
<evidence type="ECO:0000256" key="1">
    <source>
        <dbReference type="ARBA" id="ARBA00022649"/>
    </source>
</evidence>
<dbReference type="GO" id="GO:0016787">
    <property type="term" value="F:hydrolase activity"/>
    <property type="evidence" value="ECO:0007669"/>
    <property type="project" value="UniProtKB-KW"/>
</dbReference>
<dbReference type="Pfam" id="PF07927">
    <property type="entry name" value="HicA_toxin"/>
    <property type="match status" value="1"/>
</dbReference>
<organism evidence="7 8">
    <name type="scientific">Haloplanus salinus</name>
    <dbReference type="NCBI Taxonomy" id="1126245"/>
    <lineage>
        <taxon>Archaea</taxon>
        <taxon>Methanobacteriati</taxon>
        <taxon>Methanobacteriota</taxon>
        <taxon>Stenosarchaea group</taxon>
        <taxon>Halobacteria</taxon>
        <taxon>Halobacteriales</taxon>
        <taxon>Haloferacaceae</taxon>
        <taxon>Haloplanus</taxon>
    </lineage>
</organism>
<keyword evidence="4" id="KW-0378">Hydrolase</keyword>
<keyword evidence="6" id="KW-0346">Stress response</keyword>
<dbReference type="SUPFAM" id="SSF54786">
    <property type="entry name" value="YcfA/nrd intein domain"/>
    <property type="match status" value="1"/>
</dbReference>
<dbReference type="InterPro" id="IPR012933">
    <property type="entry name" value="HicA_mRNA_interferase"/>
</dbReference>
<evidence type="ECO:0000256" key="6">
    <source>
        <dbReference type="ARBA" id="ARBA00023016"/>
    </source>
</evidence>
<accession>A0A368NDV4</accession>
<sequence length="83" mass="9308">MVRTSFSGQEIASVLTSHGYHPVDRTGSHLKLRYEHPDTGEVRVVTVPMKSADLIPTGTLQSIADQCGAKDFHAWCRWLDENR</sequence>
<dbReference type="OrthoDB" id="7619at2157"/>
<dbReference type="InterPro" id="IPR038570">
    <property type="entry name" value="HicA_sf"/>
</dbReference>
<evidence type="ECO:0000256" key="3">
    <source>
        <dbReference type="ARBA" id="ARBA00022759"/>
    </source>
</evidence>
<dbReference type="Gene3D" id="3.30.920.30">
    <property type="entry name" value="Hypothetical protein"/>
    <property type="match status" value="1"/>
</dbReference>
<protein>
    <submittedName>
        <fullName evidence="7">Type II toxin-antitoxin system HicA family toxin</fullName>
    </submittedName>
</protein>
<dbReference type="GO" id="GO:0004519">
    <property type="term" value="F:endonuclease activity"/>
    <property type="evidence" value="ECO:0007669"/>
    <property type="project" value="UniProtKB-KW"/>
</dbReference>